<accession>A0ABR4I518</accession>
<evidence type="ECO:0000313" key="1">
    <source>
        <dbReference type="EMBL" id="KAL2822856.1"/>
    </source>
</evidence>
<keyword evidence="2" id="KW-1185">Reference proteome</keyword>
<proteinExistence type="predicted"/>
<reference evidence="1 2" key="1">
    <citation type="submission" date="2024-07" db="EMBL/GenBank/DDBJ databases">
        <title>Section-level genome sequencing and comparative genomics of Aspergillus sections Usti and Cavernicolus.</title>
        <authorList>
            <consortium name="Lawrence Berkeley National Laboratory"/>
            <person name="Nybo J.L."/>
            <person name="Vesth T.C."/>
            <person name="Theobald S."/>
            <person name="Frisvad J.C."/>
            <person name="Larsen T.O."/>
            <person name="Kjaerboelling I."/>
            <person name="Rothschild-Mancinelli K."/>
            <person name="Lyhne E.K."/>
            <person name="Kogle M.E."/>
            <person name="Barry K."/>
            <person name="Clum A."/>
            <person name="Na H."/>
            <person name="Ledsgaard L."/>
            <person name="Lin J."/>
            <person name="Lipzen A."/>
            <person name="Kuo A."/>
            <person name="Riley R."/>
            <person name="Mondo S."/>
            <person name="Labutti K."/>
            <person name="Haridas S."/>
            <person name="Pangalinan J."/>
            <person name="Salamov A.A."/>
            <person name="Simmons B.A."/>
            <person name="Magnuson J.K."/>
            <person name="Chen J."/>
            <person name="Drula E."/>
            <person name="Henrissat B."/>
            <person name="Wiebenga A."/>
            <person name="Lubbers R.J."/>
            <person name="Gomes A.C."/>
            <person name="Makela M.R."/>
            <person name="Stajich J."/>
            <person name="Grigoriev I.V."/>
            <person name="Mortensen U.H."/>
            <person name="De Vries R.P."/>
            <person name="Baker S.E."/>
            <person name="Andersen M.R."/>
        </authorList>
    </citation>
    <scope>NUCLEOTIDE SEQUENCE [LARGE SCALE GENOMIC DNA]</scope>
    <source>
        <strain evidence="1 2">CBS 588.65</strain>
    </source>
</reference>
<name>A0ABR4I518_9EURO</name>
<protein>
    <submittedName>
        <fullName evidence="1">Uncharacterized protein</fullName>
    </submittedName>
</protein>
<comment type="caution">
    <text evidence="1">The sequence shown here is derived from an EMBL/GenBank/DDBJ whole genome shotgun (WGS) entry which is preliminary data.</text>
</comment>
<gene>
    <name evidence="1" type="ORF">BJX63DRAFT_205</name>
</gene>
<sequence>MARLIIMISHSALTSPANPGGTASLFPWMAQNVLGYDERGPPPQRNPHQIVCPTGVQRKHGEVKGKGWVGMTSTGAGIAWPRLTRHRPPKYGGHRAPLPIAKFSLAASMCMWSGWANQITLRASSSRPWVFIVFLDLIFQTMHEAENRSLATLTRIANSLFPSVTPMGSPRSATALGQGGKSWSE</sequence>
<dbReference type="Proteomes" id="UP001610334">
    <property type="component" value="Unassembled WGS sequence"/>
</dbReference>
<organism evidence="1 2">
    <name type="scientific">Aspergillus granulosus</name>
    <dbReference type="NCBI Taxonomy" id="176169"/>
    <lineage>
        <taxon>Eukaryota</taxon>
        <taxon>Fungi</taxon>
        <taxon>Dikarya</taxon>
        <taxon>Ascomycota</taxon>
        <taxon>Pezizomycotina</taxon>
        <taxon>Eurotiomycetes</taxon>
        <taxon>Eurotiomycetidae</taxon>
        <taxon>Eurotiales</taxon>
        <taxon>Aspergillaceae</taxon>
        <taxon>Aspergillus</taxon>
        <taxon>Aspergillus subgen. Nidulantes</taxon>
    </lineage>
</organism>
<dbReference type="EMBL" id="JBFXLT010000001">
    <property type="protein sequence ID" value="KAL2822856.1"/>
    <property type="molecule type" value="Genomic_DNA"/>
</dbReference>
<evidence type="ECO:0000313" key="2">
    <source>
        <dbReference type="Proteomes" id="UP001610334"/>
    </source>
</evidence>